<protein>
    <submittedName>
        <fullName evidence="2">Histidine kinase</fullName>
    </submittedName>
</protein>
<feature type="transmembrane region" description="Helical" evidence="1">
    <location>
        <begin position="423"/>
        <end position="441"/>
    </location>
</feature>
<dbReference type="GO" id="GO:0016301">
    <property type="term" value="F:kinase activity"/>
    <property type="evidence" value="ECO:0007669"/>
    <property type="project" value="UniProtKB-KW"/>
</dbReference>
<keyword evidence="1" id="KW-0472">Membrane</keyword>
<proteinExistence type="predicted"/>
<dbReference type="Proteomes" id="UP000235616">
    <property type="component" value="Unassembled WGS sequence"/>
</dbReference>
<feature type="transmembrane region" description="Helical" evidence="1">
    <location>
        <begin position="189"/>
        <end position="209"/>
    </location>
</feature>
<comment type="caution">
    <text evidence="2">The sequence shown here is derived from an EMBL/GenBank/DDBJ whole genome shotgun (WGS) entry which is preliminary data.</text>
</comment>
<feature type="transmembrane region" description="Helical" evidence="1">
    <location>
        <begin position="341"/>
        <end position="365"/>
    </location>
</feature>
<feature type="transmembrane region" description="Helical" evidence="1">
    <location>
        <begin position="230"/>
        <end position="253"/>
    </location>
</feature>
<sequence>MAGIGFELRKIMRRDTLTGVTRAYVYAALISSGPLILSIFGILVIGLLTLTVVVPTVLITQFQVSVTYMIAFSLILTGPIQLSFTRFVSDRLFEKRDDLVLPNYHAMLLVTTLAAGAFSTAVMLLGFRDQSLHYRMLMVAGFVIVSNIWIAVIFLSSVKQYWQILSSFAVGYTFVVVLALAFAHYGLTGLLGGFVVGHWVLLLSLSALVHRHYRSPRFMSFEVFHRRMAYPSLAFVGLLFNLGIWIDKIVFWYAPGTGSRVIGWFNASIIYDIPVFIAYVCVMPAMATFLVRIEADFAEYYDAFYDAVRTGATLRRINDMRDMMVRSVRTGLYEIIKVQTVVLLLVVSFGAPLLAALGISTLYLPLLLVDVISASLQVLFLGLLNVFFYLDARIAVLRLSCAFVVLNGALTGVSLWLGPSTYGYGFAAALVIVVIVAVRMLDAKFASLEYETYMLRS</sequence>
<dbReference type="AlphaFoldDB" id="A0A2N7W3P1"/>
<keyword evidence="2" id="KW-0418">Kinase</keyword>
<organism evidence="2 3">
    <name type="scientific">Trinickia dabaoshanensis</name>
    <dbReference type="NCBI Taxonomy" id="564714"/>
    <lineage>
        <taxon>Bacteria</taxon>
        <taxon>Pseudomonadati</taxon>
        <taxon>Pseudomonadota</taxon>
        <taxon>Betaproteobacteria</taxon>
        <taxon>Burkholderiales</taxon>
        <taxon>Burkholderiaceae</taxon>
        <taxon>Trinickia</taxon>
    </lineage>
</organism>
<dbReference type="OrthoDB" id="37830at2"/>
<keyword evidence="1" id="KW-0812">Transmembrane</keyword>
<dbReference type="EMBL" id="PNYA01000001">
    <property type="protein sequence ID" value="PMS23993.1"/>
    <property type="molecule type" value="Genomic_DNA"/>
</dbReference>
<feature type="transmembrane region" description="Helical" evidence="1">
    <location>
        <begin position="162"/>
        <end position="183"/>
    </location>
</feature>
<feature type="transmembrane region" description="Helical" evidence="1">
    <location>
        <begin position="133"/>
        <end position="155"/>
    </location>
</feature>
<evidence type="ECO:0000256" key="1">
    <source>
        <dbReference type="SAM" id="Phobius"/>
    </source>
</evidence>
<keyword evidence="3" id="KW-1185">Reference proteome</keyword>
<dbReference type="RefSeq" id="WP_102643612.1">
    <property type="nucleotide sequence ID" value="NZ_PNYA01000001.1"/>
</dbReference>
<dbReference type="InterPro" id="IPR031617">
    <property type="entry name" value="PelG"/>
</dbReference>
<feature type="transmembrane region" description="Helical" evidence="1">
    <location>
        <begin position="66"/>
        <end position="85"/>
    </location>
</feature>
<reference evidence="2 3" key="1">
    <citation type="submission" date="2018-01" db="EMBL/GenBank/DDBJ databases">
        <title>Whole genome analyses suggest that Burkholderia sensu lato contains two further novel genera in the rhizoxinica-symbiotica group Mycetohabitans gen. nov., and Trinickia gen. nov.: implications for the evolution of diazotrophy and nodulation in the Burkholderiaceae.</title>
        <authorList>
            <person name="Estrada-de los Santos P."/>
            <person name="Palmer M."/>
            <person name="Chavez-Ramirez B."/>
            <person name="Beukes C."/>
            <person name="Steenkamp E.T."/>
            <person name="Hirsch A.M."/>
            <person name="Manyaka P."/>
            <person name="Maluk M."/>
            <person name="Lafos M."/>
            <person name="Crook M."/>
            <person name="Gross E."/>
            <person name="Simon M.F."/>
            <person name="Bueno dos Reis Junior F."/>
            <person name="Poole P.S."/>
            <person name="Venter S.N."/>
            <person name="James E.K."/>
        </authorList>
    </citation>
    <scope>NUCLEOTIDE SEQUENCE [LARGE SCALE GENOMIC DNA]</scope>
    <source>
        <strain evidence="2 3">GIMN1.004</strain>
    </source>
</reference>
<feature type="transmembrane region" description="Helical" evidence="1">
    <location>
        <begin position="397"/>
        <end position="417"/>
    </location>
</feature>
<keyword evidence="1" id="KW-1133">Transmembrane helix</keyword>
<name>A0A2N7W3P1_9BURK</name>
<accession>A0A2N7W3P1</accession>
<keyword evidence="2" id="KW-0808">Transferase</keyword>
<feature type="transmembrane region" description="Helical" evidence="1">
    <location>
        <begin position="23"/>
        <end position="54"/>
    </location>
</feature>
<dbReference type="Pfam" id="PF16933">
    <property type="entry name" value="PelG"/>
    <property type="match status" value="1"/>
</dbReference>
<evidence type="ECO:0000313" key="3">
    <source>
        <dbReference type="Proteomes" id="UP000235616"/>
    </source>
</evidence>
<gene>
    <name evidence="2" type="ORF">C0Z18_01765</name>
</gene>
<feature type="transmembrane region" description="Helical" evidence="1">
    <location>
        <begin position="106"/>
        <end position="127"/>
    </location>
</feature>
<evidence type="ECO:0000313" key="2">
    <source>
        <dbReference type="EMBL" id="PMS23993.1"/>
    </source>
</evidence>
<feature type="transmembrane region" description="Helical" evidence="1">
    <location>
        <begin position="371"/>
        <end position="390"/>
    </location>
</feature>